<organism evidence="5 6">
    <name type="scientific">Vulgatibacter incomptus</name>
    <dbReference type="NCBI Taxonomy" id="1391653"/>
    <lineage>
        <taxon>Bacteria</taxon>
        <taxon>Pseudomonadati</taxon>
        <taxon>Myxococcota</taxon>
        <taxon>Myxococcia</taxon>
        <taxon>Myxococcales</taxon>
        <taxon>Cystobacterineae</taxon>
        <taxon>Vulgatibacteraceae</taxon>
        <taxon>Vulgatibacter</taxon>
    </lineage>
</organism>
<dbReference type="GO" id="GO:0000160">
    <property type="term" value="P:phosphorelay signal transduction system"/>
    <property type="evidence" value="ECO:0007669"/>
    <property type="project" value="InterPro"/>
</dbReference>
<accession>A0A0K1PEI1</accession>
<dbReference type="EMBL" id="CP012332">
    <property type="protein sequence ID" value="AKU91821.1"/>
    <property type="molecule type" value="Genomic_DNA"/>
</dbReference>
<keyword evidence="1" id="KW-0597">Phosphoprotein</keyword>
<dbReference type="InterPro" id="IPR001789">
    <property type="entry name" value="Sig_transdc_resp-reg_receiver"/>
</dbReference>
<dbReference type="OrthoDB" id="5504293at2"/>
<gene>
    <name evidence="5" type="ORF">AKJ08_2208</name>
</gene>
<evidence type="ECO:0000313" key="5">
    <source>
        <dbReference type="EMBL" id="AKU91821.1"/>
    </source>
</evidence>
<protein>
    <submittedName>
        <fullName evidence="5">Two-component response regulator</fullName>
    </submittedName>
</protein>
<dbReference type="PROSITE" id="PS50110">
    <property type="entry name" value="RESPONSE_REGULATORY"/>
    <property type="match status" value="1"/>
</dbReference>
<dbReference type="InterPro" id="IPR011006">
    <property type="entry name" value="CheY-like_superfamily"/>
</dbReference>
<proteinExistence type="predicted"/>
<name>A0A0K1PEI1_9BACT</name>
<feature type="domain" description="Response regulatory" evidence="4">
    <location>
        <begin position="7"/>
        <end position="123"/>
    </location>
</feature>
<dbReference type="AlphaFoldDB" id="A0A0K1PEI1"/>
<feature type="region of interest" description="Disordered" evidence="2">
    <location>
        <begin position="416"/>
        <end position="439"/>
    </location>
</feature>
<dbReference type="KEGG" id="vin:AKJ08_2208"/>
<reference evidence="5 6" key="1">
    <citation type="submission" date="2015-08" db="EMBL/GenBank/DDBJ databases">
        <authorList>
            <person name="Babu N.S."/>
            <person name="Beckwith C.J."/>
            <person name="Beseler K.G."/>
            <person name="Brison A."/>
            <person name="Carone J.V."/>
            <person name="Caskin T.P."/>
            <person name="Diamond M."/>
            <person name="Durham M.E."/>
            <person name="Foxe J.M."/>
            <person name="Go M."/>
            <person name="Henderson B.A."/>
            <person name="Jones I.B."/>
            <person name="McGettigan J.A."/>
            <person name="Micheletti S.J."/>
            <person name="Nasrallah M.E."/>
            <person name="Ortiz D."/>
            <person name="Piller C.R."/>
            <person name="Privatt S.R."/>
            <person name="Schneider S.L."/>
            <person name="Sharp S."/>
            <person name="Smith T.C."/>
            <person name="Stanton J.D."/>
            <person name="Ullery H.E."/>
            <person name="Wilson R.J."/>
            <person name="Serrano M.G."/>
            <person name="Buck G."/>
            <person name="Lee V."/>
            <person name="Wang Y."/>
            <person name="Carvalho R."/>
            <person name="Voegtly L."/>
            <person name="Shi R."/>
            <person name="Duckworth R."/>
            <person name="Johnson A."/>
            <person name="Loviza R."/>
            <person name="Walstead R."/>
            <person name="Shah Z."/>
            <person name="Kiflezghi M."/>
            <person name="Wade K."/>
            <person name="Ball S.L."/>
            <person name="Bradley K.W."/>
            <person name="Asai D.J."/>
            <person name="Bowman C.A."/>
            <person name="Russell D.A."/>
            <person name="Pope W.H."/>
            <person name="Jacobs-Sera D."/>
            <person name="Hendrix R.W."/>
            <person name="Hatfull G.F."/>
        </authorList>
    </citation>
    <scope>NUCLEOTIDE SEQUENCE [LARGE SCALE GENOMIC DNA]</scope>
    <source>
        <strain evidence="5 6">DSM 27710</strain>
    </source>
</reference>
<dbReference type="PANTHER" id="PTHR36304:SF4">
    <property type="entry name" value="DUF4388 DOMAIN-CONTAINING PROTEIN"/>
    <property type="match status" value="1"/>
</dbReference>
<dbReference type="InterPro" id="IPR025497">
    <property type="entry name" value="PatA-like_N"/>
</dbReference>
<keyword evidence="3" id="KW-0812">Transmembrane</keyword>
<dbReference type="Proteomes" id="UP000055590">
    <property type="component" value="Chromosome"/>
</dbReference>
<sequence length="502" mass="53586">MHPVKQHLLLVDADAKSLRVMEVSLKTVGYGVITAVNGVDALEKCGSHVPDLVISDTKMPEMDGFELCRRLKEDERFLGVPFVFLSSQKSLEYKVKGLELGVDDYLTKPIYLQEIITRVKILLQKRDKERLERRDQKGGFAGSLSHMGVVDLVQTLEIGRKTGVIRLVEKRGTAAEVFFRDGKVVDVELGRLSGEMAFHRLLAWTEGSFEIEFKAVSRENRIDFSTQGLLMEGMRRMDERARLAEQLPPFDTALAVDHAVLGQRLSGLPDEINPVLREFDGTRALGAVVEETELDDLACLTAAAKLYAAGILRPADPSVPRTPEAAPAAKAVATAPAASWFAGPDEADAPASQPAPAAVPASQPAPAAAPSAQRPVAQPSAALSPAATPGSALASSASPGLPMGIAAGASAFEPSGASARPVSIGPEGGSGPRPAKPAAAPIDLPVMEKYRSLEEDRQRARRLRMRLWLAAAIVALAVLGVLYAQSSRRQAPETAHADAISP</sequence>
<evidence type="ECO:0000313" key="6">
    <source>
        <dbReference type="Proteomes" id="UP000055590"/>
    </source>
</evidence>
<evidence type="ECO:0000256" key="3">
    <source>
        <dbReference type="SAM" id="Phobius"/>
    </source>
</evidence>
<keyword evidence="3" id="KW-1133">Transmembrane helix</keyword>
<evidence type="ECO:0000256" key="1">
    <source>
        <dbReference type="PROSITE-ProRule" id="PRU00169"/>
    </source>
</evidence>
<dbReference type="Pfam" id="PF00072">
    <property type="entry name" value="Response_reg"/>
    <property type="match status" value="1"/>
</dbReference>
<evidence type="ECO:0000259" key="4">
    <source>
        <dbReference type="PROSITE" id="PS50110"/>
    </source>
</evidence>
<dbReference type="Gene3D" id="3.40.50.2300">
    <property type="match status" value="1"/>
</dbReference>
<evidence type="ECO:0000256" key="2">
    <source>
        <dbReference type="SAM" id="MobiDB-lite"/>
    </source>
</evidence>
<keyword evidence="6" id="KW-1185">Reference proteome</keyword>
<keyword evidence="3" id="KW-0472">Membrane</keyword>
<dbReference type="PATRIC" id="fig|1391653.3.peg.2307"/>
<dbReference type="SMART" id="SM00448">
    <property type="entry name" value="REC"/>
    <property type="match status" value="1"/>
</dbReference>
<dbReference type="STRING" id="1391653.AKJ08_2208"/>
<dbReference type="Pfam" id="PF14332">
    <property type="entry name" value="DUF4388"/>
    <property type="match status" value="1"/>
</dbReference>
<feature type="transmembrane region" description="Helical" evidence="3">
    <location>
        <begin position="467"/>
        <end position="484"/>
    </location>
</feature>
<dbReference type="SUPFAM" id="SSF52172">
    <property type="entry name" value="CheY-like"/>
    <property type="match status" value="1"/>
</dbReference>
<feature type="region of interest" description="Disordered" evidence="2">
    <location>
        <begin position="342"/>
        <end position="395"/>
    </location>
</feature>
<feature type="modified residue" description="4-aspartylphosphate" evidence="1">
    <location>
        <position position="56"/>
    </location>
</feature>
<feature type="compositionally biased region" description="Low complexity" evidence="2">
    <location>
        <begin position="349"/>
        <end position="395"/>
    </location>
</feature>
<dbReference type="PANTHER" id="PTHR36304">
    <property type="entry name" value="DOMAIN GTPASE-ACTIVATING PROTEIN, PUTATIVE-RELATED-RELATED"/>
    <property type="match status" value="1"/>
</dbReference>